<keyword evidence="2" id="KW-1185">Reference proteome</keyword>
<organism evidence="1 2">
    <name type="scientific">Coniochaeta hoffmannii</name>
    <dbReference type="NCBI Taxonomy" id="91930"/>
    <lineage>
        <taxon>Eukaryota</taxon>
        <taxon>Fungi</taxon>
        <taxon>Dikarya</taxon>
        <taxon>Ascomycota</taxon>
        <taxon>Pezizomycotina</taxon>
        <taxon>Sordariomycetes</taxon>
        <taxon>Sordariomycetidae</taxon>
        <taxon>Coniochaetales</taxon>
        <taxon>Coniochaetaceae</taxon>
        <taxon>Coniochaeta</taxon>
    </lineage>
</organism>
<evidence type="ECO:0000313" key="2">
    <source>
        <dbReference type="Proteomes" id="UP001174691"/>
    </source>
</evidence>
<accession>A0AA38W4L4</accession>
<dbReference type="EMBL" id="JANBVN010000001">
    <property type="protein sequence ID" value="KAJ9165770.1"/>
    <property type="molecule type" value="Genomic_DNA"/>
</dbReference>
<reference evidence="1" key="1">
    <citation type="submission" date="2022-07" db="EMBL/GenBank/DDBJ databases">
        <title>Fungi with potential for degradation of polypropylene.</title>
        <authorList>
            <person name="Gostincar C."/>
        </authorList>
    </citation>
    <scope>NUCLEOTIDE SEQUENCE</scope>
    <source>
        <strain evidence="1">EXF-13287</strain>
    </source>
</reference>
<comment type="caution">
    <text evidence="1">The sequence shown here is derived from an EMBL/GenBank/DDBJ whole genome shotgun (WGS) entry which is preliminary data.</text>
</comment>
<proteinExistence type="predicted"/>
<evidence type="ECO:0000313" key="1">
    <source>
        <dbReference type="EMBL" id="KAJ9165770.1"/>
    </source>
</evidence>
<protein>
    <submittedName>
        <fullName evidence="1">Uncharacterized protein</fullName>
    </submittedName>
</protein>
<gene>
    <name evidence="1" type="ORF">NKR19_g122</name>
</gene>
<sequence length="119" mass="12712">METVLRGWQGDTCLIFETLLGLVDNDQRVGPALKVLLTSPERSINLADTVIPSDGRVSLLAARMMGGQTSLSKFRREVGGMLMADDVDELSSSETLDMAGSDDISLRSSLPQVLDGSAV</sequence>
<dbReference type="Proteomes" id="UP001174691">
    <property type="component" value="Unassembled WGS sequence"/>
</dbReference>
<name>A0AA38W4L4_9PEZI</name>
<dbReference type="AlphaFoldDB" id="A0AA38W4L4"/>